<feature type="compositionally biased region" description="Basic and acidic residues" evidence="1">
    <location>
        <begin position="45"/>
        <end position="54"/>
    </location>
</feature>
<accession>A0A7X1J5Z1</accession>
<evidence type="ECO:0000256" key="1">
    <source>
        <dbReference type="SAM" id="MobiDB-lite"/>
    </source>
</evidence>
<proteinExistence type="predicted"/>
<comment type="caution">
    <text evidence="2">The sequence shown here is derived from an EMBL/GenBank/DDBJ whole genome shotgun (WGS) entry which is preliminary data.</text>
</comment>
<feature type="region of interest" description="Disordered" evidence="1">
    <location>
        <begin position="33"/>
        <end position="101"/>
    </location>
</feature>
<keyword evidence="3" id="KW-1185">Reference proteome</keyword>
<evidence type="ECO:0000313" key="3">
    <source>
        <dbReference type="Proteomes" id="UP000584670"/>
    </source>
</evidence>
<sequence length="101" mass="10105">MPVRLDVVRGDGQPLGVDLDAQQAVVEDVSAVAAPREPGPAPLDRGARAARRDAVAGVRGGVEDERGRAVAGQGAPCGVGDPVQLGGEPLMRDSTGAARGS</sequence>
<dbReference type="Proteomes" id="UP000584670">
    <property type="component" value="Unassembled WGS sequence"/>
</dbReference>
<gene>
    <name evidence="2" type="ORF">H4N64_19505</name>
</gene>
<dbReference type="EMBL" id="JACMSF010000019">
    <property type="protein sequence ID" value="MBC2903767.1"/>
    <property type="molecule type" value="Genomic_DNA"/>
</dbReference>
<name>A0A7X1J5Z1_9ACTN</name>
<reference evidence="2 3" key="1">
    <citation type="submission" date="2020-08" db="EMBL/GenBank/DDBJ databases">
        <title>Streptomyces sp. PSKA01 genome sequencing and assembly.</title>
        <authorList>
            <person name="Mandal S."/>
            <person name="Maiti P.K."/>
            <person name="Das P."/>
        </authorList>
    </citation>
    <scope>NUCLEOTIDE SEQUENCE [LARGE SCALE GENOMIC DNA]</scope>
    <source>
        <strain evidence="2 3">PSKA01</strain>
    </source>
</reference>
<protein>
    <submittedName>
        <fullName evidence="2">Uncharacterized protein</fullName>
    </submittedName>
</protein>
<dbReference type="AlphaFoldDB" id="A0A7X1J5Z1"/>
<evidence type="ECO:0000313" key="2">
    <source>
        <dbReference type="EMBL" id="MBC2903767.1"/>
    </source>
</evidence>
<organism evidence="2 3">
    <name type="scientific">Streptomyces cupreus</name>
    <dbReference type="NCBI Taxonomy" id="2759956"/>
    <lineage>
        <taxon>Bacteria</taxon>
        <taxon>Bacillati</taxon>
        <taxon>Actinomycetota</taxon>
        <taxon>Actinomycetes</taxon>
        <taxon>Kitasatosporales</taxon>
        <taxon>Streptomycetaceae</taxon>
        <taxon>Streptomyces</taxon>
    </lineage>
</organism>